<keyword evidence="4" id="KW-0863">Zinc-finger</keyword>
<dbReference type="AlphaFoldDB" id="A0A3Q7G5S7"/>
<proteinExistence type="predicted"/>
<comment type="catalytic activity">
    <reaction evidence="3">
        <text>RX + glutathione = an S-substituted glutathione + a halide anion + H(+)</text>
        <dbReference type="Rhea" id="RHEA:16437"/>
        <dbReference type="ChEBI" id="CHEBI:15378"/>
        <dbReference type="ChEBI" id="CHEBI:16042"/>
        <dbReference type="ChEBI" id="CHEBI:17792"/>
        <dbReference type="ChEBI" id="CHEBI:57925"/>
        <dbReference type="ChEBI" id="CHEBI:90779"/>
        <dbReference type="EC" id="2.5.1.18"/>
    </reaction>
</comment>
<dbReference type="GO" id="GO:0005634">
    <property type="term" value="C:nucleus"/>
    <property type="evidence" value="ECO:0007669"/>
    <property type="project" value="InterPro"/>
</dbReference>
<evidence type="ECO:0000256" key="3">
    <source>
        <dbReference type="ARBA" id="ARBA00047960"/>
    </source>
</evidence>
<dbReference type="GO" id="GO:0033355">
    <property type="term" value="P:ascorbate glutathione cycle"/>
    <property type="evidence" value="ECO:0007669"/>
    <property type="project" value="InterPro"/>
</dbReference>
<dbReference type="PANTHER" id="PTHR44420">
    <property type="entry name" value="GLUTATHIONE S-TRANSFERASE DHAR2-RELATED"/>
    <property type="match status" value="1"/>
</dbReference>
<organism evidence="6">
    <name type="scientific">Solanum lycopersicum</name>
    <name type="common">Tomato</name>
    <name type="synonym">Lycopersicon esculentum</name>
    <dbReference type="NCBI Taxonomy" id="4081"/>
    <lineage>
        <taxon>Eukaryota</taxon>
        <taxon>Viridiplantae</taxon>
        <taxon>Streptophyta</taxon>
        <taxon>Embryophyta</taxon>
        <taxon>Tracheophyta</taxon>
        <taxon>Spermatophyta</taxon>
        <taxon>Magnoliopsida</taxon>
        <taxon>eudicotyledons</taxon>
        <taxon>Gunneridae</taxon>
        <taxon>Pentapetalae</taxon>
        <taxon>asterids</taxon>
        <taxon>lamiids</taxon>
        <taxon>Solanales</taxon>
        <taxon>Solanaceae</taxon>
        <taxon>Solanoideae</taxon>
        <taxon>Solaneae</taxon>
        <taxon>Solanum</taxon>
        <taxon>Solanum subgen. Lycopersicon</taxon>
    </lineage>
</organism>
<dbReference type="PROSITE" id="PS51141">
    <property type="entry name" value="ZF_SBP"/>
    <property type="match status" value="1"/>
</dbReference>
<keyword evidence="4" id="KW-0479">Metal-binding</keyword>
<dbReference type="PaxDb" id="4081-Solyc04g064470.1.1"/>
<dbReference type="GO" id="GO:0045174">
    <property type="term" value="F:glutathione dehydrogenase (ascorbate) activity"/>
    <property type="evidence" value="ECO:0007669"/>
    <property type="project" value="InterPro"/>
</dbReference>
<name>A0A3Q7G5S7_SOLLC</name>
<protein>
    <recommendedName>
        <fullName evidence="1">glutathione transferase</fullName>
        <ecNumber evidence="1">2.5.1.18</ecNumber>
    </recommendedName>
</protein>
<dbReference type="Gene3D" id="1.20.1050.10">
    <property type="match status" value="1"/>
</dbReference>
<accession>A0A3Q7G5S7</accession>
<dbReference type="InterPro" id="IPR004333">
    <property type="entry name" value="SBP_dom"/>
</dbReference>
<keyword evidence="7" id="KW-1185">Reference proteome</keyword>
<dbReference type="PANTHER" id="PTHR44420:SF2">
    <property type="entry name" value="GLUTATHIONE S-TRANSFERASE DHAR2-RELATED"/>
    <property type="match status" value="1"/>
</dbReference>
<dbReference type="InterPro" id="IPR036893">
    <property type="entry name" value="SBP_sf"/>
</dbReference>
<dbReference type="Proteomes" id="UP000004994">
    <property type="component" value="Chromosome 4"/>
</dbReference>
<dbReference type="InterPro" id="IPR044627">
    <property type="entry name" value="DHAR1/2/3/4"/>
</dbReference>
<keyword evidence="2" id="KW-0808">Transferase</keyword>
<dbReference type="Gramene" id="Solyc04g064470.2.1">
    <property type="protein sequence ID" value="Solyc04g064470.2.1"/>
    <property type="gene ID" value="Solyc04g064470.2"/>
</dbReference>
<dbReference type="EnsemblPlants" id="Solyc04g064470.2.1">
    <property type="protein sequence ID" value="Solyc04g064470.2.1"/>
    <property type="gene ID" value="Solyc04g064470.2"/>
</dbReference>
<evidence type="ECO:0000256" key="4">
    <source>
        <dbReference type="PROSITE-ProRule" id="PRU00470"/>
    </source>
</evidence>
<dbReference type="Pfam" id="PF03110">
    <property type="entry name" value="SBP"/>
    <property type="match status" value="1"/>
</dbReference>
<evidence type="ECO:0000259" key="5">
    <source>
        <dbReference type="PROSITE" id="PS51141"/>
    </source>
</evidence>
<dbReference type="EC" id="2.5.1.18" evidence="1"/>
<feature type="domain" description="SBP-type" evidence="5">
    <location>
        <begin position="6"/>
        <end position="104"/>
    </location>
</feature>
<sequence length="167" mass="19060">MKSKDSSDCTEQALFDELKALEEHLKAHMSLAPKMYHLEVALGHFKKWSVTESLSHVRNYMKLDPFLLPVVQGSILVHVLEEFDEGKRSCRRRLTGHKKRRRKTHPENVANGASVNDEGNYLLISLLRILANVQCNSLYGFHGFPAIYSFCMTKDVGKINKVIAFTQ</sequence>
<dbReference type="GO" id="GO:0003677">
    <property type="term" value="F:DNA binding"/>
    <property type="evidence" value="ECO:0007669"/>
    <property type="project" value="InterPro"/>
</dbReference>
<dbReference type="SMR" id="A0A3Q7G5S7"/>
<dbReference type="SUPFAM" id="SSF103612">
    <property type="entry name" value="SBT domain"/>
    <property type="match status" value="1"/>
</dbReference>
<evidence type="ECO:0000256" key="1">
    <source>
        <dbReference type="ARBA" id="ARBA00012452"/>
    </source>
</evidence>
<dbReference type="GO" id="GO:0008270">
    <property type="term" value="F:zinc ion binding"/>
    <property type="evidence" value="ECO:0007669"/>
    <property type="project" value="UniProtKB-KW"/>
</dbReference>
<dbReference type="STRING" id="4081.A0A3Q7G5S7"/>
<evidence type="ECO:0000313" key="7">
    <source>
        <dbReference type="Proteomes" id="UP000004994"/>
    </source>
</evidence>
<reference evidence="6" key="1">
    <citation type="journal article" date="2012" name="Nature">
        <title>The tomato genome sequence provides insights into fleshy fruit evolution.</title>
        <authorList>
            <consortium name="Tomato Genome Consortium"/>
        </authorList>
    </citation>
    <scope>NUCLEOTIDE SEQUENCE [LARGE SCALE GENOMIC DNA]</scope>
    <source>
        <strain evidence="6">cv. Heinz 1706</strain>
    </source>
</reference>
<reference evidence="6" key="2">
    <citation type="submission" date="2019-01" db="UniProtKB">
        <authorList>
            <consortium name="EnsemblPlants"/>
        </authorList>
    </citation>
    <scope>IDENTIFICATION</scope>
    <source>
        <strain evidence="6">cv. Heinz 1706</strain>
    </source>
</reference>
<dbReference type="GO" id="GO:0004364">
    <property type="term" value="F:glutathione transferase activity"/>
    <property type="evidence" value="ECO:0007669"/>
    <property type="project" value="UniProtKB-EC"/>
</dbReference>
<evidence type="ECO:0000256" key="2">
    <source>
        <dbReference type="ARBA" id="ARBA00022679"/>
    </source>
</evidence>
<keyword evidence="4" id="KW-0862">Zinc</keyword>
<dbReference type="InParanoid" id="A0A3Q7G5S7"/>
<evidence type="ECO:0000313" key="6">
    <source>
        <dbReference type="EnsemblPlants" id="Solyc04g064470.2.1"/>
    </source>
</evidence>